<organism evidence="1 2">
    <name type="scientific">Paracoccus panacisoli</name>
    <dbReference type="NCBI Taxonomy" id="1510163"/>
    <lineage>
        <taxon>Bacteria</taxon>
        <taxon>Pseudomonadati</taxon>
        <taxon>Pseudomonadota</taxon>
        <taxon>Alphaproteobacteria</taxon>
        <taxon>Rhodobacterales</taxon>
        <taxon>Paracoccaceae</taxon>
        <taxon>Paracoccus</taxon>
    </lineage>
</organism>
<evidence type="ECO:0000313" key="1">
    <source>
        <dbReference type="EMBL" id="MFC0812644.1"/>
    </source>
</evidence>
<name>A0ABV6T5W5_9RHOB</name>
<accession>A0ABV6T5W5</accession>
<keyword evidence="2" id="KW-1185">Reference proteome</keyword>
<protein>
    <submittedName>
        <fullName evidence="1">Uncharacterized protein</fullName>
    </submittedName>
</protein>
<evidence type="ECO:0000313" key="2">
    <source>
        <dbReference type="Proteomes" id="UP001589920"/>
    </source>
</evidence>
<gene>
    <name evidence="1" type="ORF">ACFHYO_11040</name>
</gene>
<dbReference type="RefSeq" id="WP_394320440.1">
    <property type="nucleotide sequence ID" value="NZ_JBHMQU010000049.1"/>
</dbReference>
<sequence>MEISAAQLIEVEMRLGSWSRRLSLRVTIDDDIEDIAKRYLGGSELLKHVEGFSRLIVAVRYSRTGYKKPRSLEISFGDRRSNLQSKSDPDERDLGYRLLQFWGVLNRLRELDHNEVAQLLPHLLELHDSPEDDISGGHLRRIGLDAKRLLDAGIISLRSRQNIILIDDEDDFGDVEVGPGSKPTEATATGSFGEELGAIPLHDMRQYVIKRDWLEETLITALKPMIGRSSFESLDPDLGYLGRWRAEDSDLPLYFARRLGQPRTLQRLDVTLRSRQDAGIGIVLTAGQTPFKHLGPNVVIPLAEALHEGRVDDEAMRKLLDRFQANRWLALGGAEVALPKYGSQSAMLYIPGKAPLPVSGHKQMSILDRLVAAHKAGRADVPTGEVIEGTGVASPADAWPSASRKTVAGVYIENNRRGHWRLKTD</sequence>
<proteinExistence type="predicted"/>
<dbReference type="EMBL" id="JBHMQU010000049">
    <property type="protein sequence ID" value="MFC0812644.1"/>
    <property type="molecule type" value="Genomic_DNA"/>
</dbReference>
<dbReference type="Proteomes" id="UP001589920">
    <property type="component" value="Unassembled WGS sequence"/>
</dbReference>
<comment type="caution">
    <text evidence="1">The sequence shown here is derived from an EMBL/GenBank/DDBJ whole genome shotgun (WGS) entry which is preliminary data.</text>
</comment>
<reference evidence="1 2" key="1">
    <citation type="submission" date="2024-09" db="EMBL/GenBank/DDBJ databases">
        <authorList>
            <person name="Sun Q."/>
            <person name="Mori K."/>
        </authorList>
    </citation>
    <scope>NUCLEOTIDE SEQUENCE [LARGE SCALE GENOMIC DNA]</scope>
    <source>
        <strain evidence="1 2">KCTC 42086</strain>
    </source>
</reference>